<sequence length="296" mass="35659">MFSKNNFIEKLHDICSRDELSEIIAWCKKGTCFAIYDVQSFSKTILCEISKSNNFKSFIRQLNRYNFTRLKSEEVDVYIFHNKWFVKNKKELISNICRKNVKTKTFTREFEISSSLNETLKTGLFNKYAIKTLETIINDNNQLLIEFEKIFMYMKELKEEIKIKNKKYFFMIFSQNEKTLQHFSVIFKQIGYSLLIASDEVTLVNLIRKNYFEIIFLSDYDFLSKYFDNCIDDVKYTSIVLITNKSTETYEYFNKYKHEYFNKYKNICGIIESNCKYEEVEQIIYNTLKSKKHNDF</sequence>
<dbReference type="GO" id="GO:0003700">
    <property type="term" value="F:DNA-binding transcription factor activity"/>
    <property type="evidence" value="ECO:0007669"/>
    <property type="project" value="InterPro"/>
</dbReference>
<dbReference type="Proteomes" id="UP000192758">
    <property type="component" value="Unassembled WGS sequence"/>
</dbReference>
<keyword evidence="2" id="KW-0238">DNA-binding</keyword>
<evidence type="ECO:0000256" key="1">
    <source>
        <dbReference type="ARBA" id="ARBA00004123"/>
    </source>
</evidence>
<proteinExistence type="inferred from homology"/>
<keyword evidence="3" id="KW-0539">Nucleus</keyword>
<dbReference type="GO" id="GO:0005634">
    <property type="term" value="C:nucleus"/>
    <property type="evidence" value="ECO:0007669"/>
    <property type="project" value="UniProtKB-SubCell"/>
</dbReference>
<evidence type="ECO:0000313" key="7">
    <source>
        <dbReference type="Proteomes" id="UP000192758"/>
    </source>
</evidence>
<dbReference type="InterPro" id="IPR036388">
    <property type="entry name" value="WH-like_DNA-bd_sf"/>
</dbReference>
<evidence type="ECO:0000256" key="3">
    <source>
        <dbReference type="ARBA" id="ARBA00023242"/>
    </source>
</evidence>
<evidence type="ECO:0000256" key="2">
    <source>
        <dbReference type="ARBA" id="ARBA00023125"/>
    </source>
</evidence>
<evidence type="ECO:0000259" key="5">
    <source>
        <dbReference type="SMART" id="SM00415"/>
    </source>
</evidence>
<dbReference type="PANTHER" id="PTHR10015">
    <property type="entry name" value="HEAT SHOCK TRANSCRIPTION FACTOR"/>
    <property type="match status" value="1"/>
</dbReference>
<dbReference type="GO" id="GO:0043565">
    <property type="term" value="F:sequence-specific DNA binding"/>
    <property type="evidence" value="ECO:0007669"/>
    <property type="project" value="InterPro"/>
</dbReference>
<evidence type="ECO:0000313" key="6">
    <source>
        <dbReference type="EMBL" id="OQS54322.1"/>
    </source>
</evidence>
<dbReference type="EMBL" id="MNPJ01000020">
    <property type="protein sequence ID" value="OQS54322.1"/>
    <property type="molecule type" value="Genomic_DNA"/>
</dbReference>
<comment type="similarity">
    <text evidence="4">Belongs to the HSF family.</text>
</comment>
<dbReference type="Pfam" id="PF00447">
    <property type="entry name" value="HSF_DNA-bind"/>
    <property type="match status" value="1"/>
</dbReference>
<gene>
    <name evidence="6" type="primary">HSFA6b</name>
    <name evidence="6" type="ORF">EHP00_1027</name>
</gene>
<dbReference type="PANTHER" id="PTHR10015:SF206">
    <property type="entry name" value="HSF-TYPE DNA-BINDING DOMAIN-CONTAINING PROTEIN"/>
    <property type="match status" value="1"/>
</dbReference>
<dbReference type="AlphaFoldDB" id="A0A1W0E549"/>
<dbReference type="SUPFAM" id="SSF46785">
    <property type="entry name" value="Winged helix' DNA-binding domain"/>
    <property type="match status" value="1"/>
</dbReference>
<name>A0A1W0E549_9MICR</name>
<accession>A0A1W0E549</accession>
<dbReference type="InterPro" id="IPR000232">
    <property type="entry name" value="HSF_DNA-bd"/>
</dbReference>
<dbReference type="OrthoDB" id="60033at2759"/>
<comment type="subcellular location">
    <subcellularLocation>
        <location evidence="1">Nucleus</location>
    </subcellularLocation>
</comment>
<dbReference type="Gene3D" id="1.10.10.10">
    <property type="entry name" value="Winged helix-like DNA-binding domain superfamily/Winged helix DNA-binding domain"/>
    <property type="match status" value="1"/>
</dbReference>
<dbReference type="SMART" id="SM00415">
    <property type="entry name" value="HSF"/>
    <property type="match status" value="1"/>
</dbReference>
<comment type="caution">
    <text evidence="6">The sequence shown here is derived from an EMBL/GenBank/DDBJ whole genome shotgun (WGS) entry which is preliminary data.</text>
</comment>
<feature type="domain" description="HSF-type DNA-binding" evidence="5">
    <location>
        <begin position="3"/>
        <end position="99"/>
    </location>
</feature>
<dbReference type="STRING" id="646526.A0A1W0E549"/>
<dbReference type="InterPro" id="IPR036390">
    <property type="entry name" value="WH_DNA-bd_sf"/>
</dbReference>
<protein>
    <submittedName>
        <fullName evidence="6">HSFA6b</fullName>
    </submittedName>
</protein>
<evidence type="ECO:0000256" key="4">
    <source>
        <dbReference type="RuleBase" id="RU004020"/>
    </source>
</evidence>
<keyword evidence="7" id="KW-1185">Reference proteome</keyword>
<dbReference type="VEuPathDB" id="MicrosporidiaDB:EHP00_1027"/>
<dbReference type="PRINTS" id="PR00056">
    <property type="entry name" value="HSFDOMAIN"/>
</dbReference>
<reference evidence="6 7" key="1">
    <citation type="journal article" date="2017" name="Environ. Microbiol.">
        <title>Decay of the glycolytic pathway and adaptation to intranuclear parasitism within Enterocytozoonidae microsporidia.</title>
        <authorList>
            <person name="Wiredu Boakye D."/>
            <person name="Jaroenlak P."/>
            <person name="Prachumwat A."/>
            <person name="Williams T.A."/>
            <person name="Bateman K.S."/>
            <person name="Itsathitphaisarn O."/>
            <person name="Sritunyalucksana K."/>
            <person name="Paszkiewicz K.H."/>
            <person name="Moore K.A."/>
            <person name="Stentiford G.D."/>
            <person name="Williams B.A."/>
        </authorList>
    </citation>
    <scope>NUCLEOTIDE SEQUENCE [LARGE SCALE GENOMIC DNA]</scope>
    <source>
        <strain evidence="6 7">TH1</strain>
    </source>
</reference>
<organism evidence="6 7">
    <name type="scientific">Ecytonucleospora hepatopenaei</name>
    <dbReference type="NCBI Taxonomy" id="646526"/>
    <lineage>
        <taxon>Eukaryota</taxon>
        <taxon>Fungi</taxon>
        <taxon>Fungi incertae sedis</taxon>
        <taxon>Microsporidia</taxon>
        <taxon>Enterocytozoonidae</taxon>
        <taxon>Ecytonucleospora</taxon>
    </lineage>
</organism>